<feature type="compositionally biased region" description="Polar residues" evidence="9">
    <location>
        <begin position="371"/>
        <end position="386"/>
    </location>
</feature>
<dbReference type="GO" id="GO:0005886">
    <property type="term" value="C:plasma membrane"/>
    <property type="evidence" value="ECO:0007669"/>
    <property type="project" value="TreeGrafter"/>
</dbReference>
<feature type="compositionally biased region" description="Basic and acidic residues" evidence="9">
    <location>
        <begin position="361"/>
        <end position="370"/>
    </location>
</feature>
<dbReference type="InterPro" id="IPR053096">
    <property type="entry name" value="CRTAM"/>
</dbReference>
<dbReference type="GO" id="GO:0002355">
    <property type="term" value="P:detection of tumor cell"/>
    <property type="evidence" value="ECO:0007669"/>
    <property type="project" value="TreeGrafter"/>
</dbReference>
<dbReference type="SUPFAM" id="SSF48726">
    <property type="entry name" value="Immunoglobulin"/>
    <property type="match status" value="2"/>
</dbReference>
<dbReference type="InterPro" id="IPR003599">
    <property type="entry name" value="Ig_sub"/>
</dbReference>
<feature type="transmembrane region" description="Helical" evidence="10">
    <location>
        <begin position="319"/>
        <end position="341"/>
    </location>
</feature>
<dbReference type="Gene3D" id="2.60.40.10">
    <property type="entry name" value="Immunoglobulins"/>
    <property type="match status" value="2"/>
</dbReference>
<reference evidence="13" key="1">
    <citation type="submission" date="2025-08" db="UniProtKB">
        <authorList>
            <consortium name="RefSeq"/>
        </authorList>
    </citation>
    <scope>IDENTIFICATION</scope>
</reference>
<sequence>MLQLKNETLDITEIKRVYRIQVEREAFLTNPTDIFTNHTNTFIINHTNTMDLNDTITMEEGQTLILNCVVSQAKTSFLQWLAPSGFTIFLNGHPALKNTKYQLLHHSTNQLSISVPNITLQDEGIYKCLHYSHTSVRTKEVKVIVLVTPFKASLEVSTLTAQNDEHHVVLTCYTIRSRPPPQITWRLGNAIEVYSETHHKLETDGKKCNTTSTLRVRTYSKNSTVDCIIQHKGLGERKLVVPFRFEDLVTNEERVSDAREESSPSSQGPQQPAGTVTVIEEFSTSESDKKEEEQASQGPDLTNEANPTSLRLMSKKSGILLLILVSFLIFILFIIVQLFIMKLRKAHMIWKKENEISDHTLESYRSRSNNEETSSQEKNGQTSHPKSCMNYITQLYREAKTKRKENAQHVPLKGTHIHIPENVV</sequence>
<keyword evidence="3" id="KW-0732">Signal</keyword>
<dbReference type="RefSeq" id="XP_007948164.1">
    <property type="nucleotide sequence ID" value="XM_007949973.1"/>
</dbReference>
<evidence type="ECO:0000256" key="7">
    <source>
        <dbReference type="ARBA" id="ARBA00023157"/>
    </source>
</evidence>
<feature type="domain" description="Ig-like" evidence="11">
    <location>
        <begin position="149"/>
        <end position="241"/>
    </location>
</feature>
<keyword evidence="2 10" id="KW-0812">Transmembrane</keyword>
<evidence type="ECO:0000256" key="6">
    <source>
        <dbReference type="ARBA" id="ARBA00023136"/>
    </source>
</evidence>
<feature type="region of interest" description="Disordered" evidence="9">
    <location>
        <begin position="361"/>
        <end position="386"/>
    </location>
</feature>
<comment type="subcellular location">
    <subcellularLocation>
        <location evidence="1">Membrane</location>
        <topology evidence="1">Single-pass membrane protein</topology>
    </subcellularLocation>
</comment>
<evidence type="ECO:0000256" key="3">
    <source>
        <dbReference type="ARBA" id="ARBA00022729"/>
    </source>
</evidence>
<keyword evidence="6 10" id="KW-0472">Membrane</keyword>
<dbReference type="InterPro" id="IPR013162">
    <property type="entry name" value="CD80_C2-set"/>
</dbReference>
<dbReference type="GO" id="GO:0002860">
    <property type="term" value="P:positive regulation of natural killer cell mediated cytotoxicity directed against tumor cell target"/>
    <property type="evidence" value="ECO:0007669"/>
    <property type="project" value="TreeGrafter"/>
</dbReference>
<proteinExistence type="predicted"/>
<dbReference type="PANTHER" id="PTHR47118:SF1">
    <property type="entry name" value="CYTOTOXIC AND REGULATORY T-CELL MOLECULE"/>
    <property type="match status" value="1"/>
</dbReference>
<dbReference type="GO" id="GO:0008037">
    <property type="term" value="P:cell recognition"/>
    <property type="evidence" value="ECO:0007669"/>
    <property type="project" value="TreeGrafter"/>
</dbReference>
<evidence type="ECO:0000256" key="2">
    <source>
        <dbReference type="ARBA" id="ARBA00022692"/>
    </source>
</evidence>
<dbReference type="SMART" id="SM00409">
    <property type="entry name" value="IG"/>
    <property type="match status" value="1"/>
</dbReference>
<evidence type="ECO:0000256" key="4">
    <source>
        <dbReference type="ARBA" id="ARBA00022737"/>
    </source>
</evidence>
<dbReference type="InterPro" id="IPR013106">
    <property type="entry name" value="Ig_V-set"/>
</dbReference>
<dbReference type="AlphaFoldDB" id="A0A8B7AJY7"/>
<feature type="compositionally biased region" description="Polar residues" evidence="9">
    <location>
        <begin position="295"/>
        <end position="306"/>
    </location>
</feature>
<dbReference type="PROSITE" id="PS50835">
    <property type="entry name" value="IG_LIKE"/>
    <property type="match status" value="2"/>
</dbReference>
<dbReference type="CTD" id="56253"/>
<dbReference type="PANTHER" id="PTHR47118">
    <property type="entry name" value="CYTOTOXIC AND REGULATORY T-CELL MOLECULE"/>
    <property type="match status" value="1"/>
</dbReference>
<dbReference type="Pfam" id="PF07686">
    <property type="entry name" value="V-set"/>
    <property type="match status" value="1"/>
</dbReference>
<accession>A0A8B7AJY7</accession>
<keyword evidence="12" id="KW-1185">Reference proteome</keyword>
<dbReference type="OrthoDB" id="10006996at2759"/>
<dbReference type="InterPro" id="IPR036179">
    <property type="entry name" value="Ig-like_dom_sf"/>
</dbReference>
<evidence type="ECO:0000256" key="9">
    <source>
        <dbReference type="SAM" id="MobiDB-lite"/>
    </source>
</evidence>
<evidence type="ECO:0000259" key="11">
    <source>
        <dbReference type="PROSITE" id="PS50835"/>
    </source>
</evidence>
<keyword evidence="5 10" id="KW-1133">Transmembrane helix</keyword>
<evidence type="ECO:0000256" key="8">
    <source>
        <dbReference type="ARBA" id="ARBA00023319"/>
    </source>
</evidence>
<dbReference type="GO" id="GO:0005102">
    <property type="term" value="F:signaling receptor binding"/>
    <property type="evidence" value="ECO:0007669"/>
    <property type="project" value="TreeGrafter"/>
</dbReference>
<dbReference type="Proteomes" id="UP000694850">
    <property type="component" value="Unplaced"/>
</dbReference>
<keyword evidence="8" id="KW-0393">Immunoglobulin domain</keyword>
<evidence type="ECO:0000313" key="12">
    <source>
        <dbReference type="Proteomes" id="UP000694850"/>
    </source>
</evidence>
<dbReference type="FunFam" id="2.60.40.10:FF:000013">
    <property type="entry name" value="cell adhesion molecule 1 isoform X1"/>
    <property type="match status" value="1"/>
</dbReference>
<feature type="domain" description="Ig-like" evidence="11">
    <location>
        <begin position="31"/>
        <end position="144"/>
    </location>
</feature>
<dbReference type="GeneID" id="103204769"/>
<organism evidence="12 13">
    <name type="scientific">Orycteropus afer afer</name>
    <dbReference type="NCBI Taxonomy" id="1230840"/>
    <lineage>
        <taxon>Eukaryota</taxon>
        <taxon>Metazoa</taxon>
        <taxon>Chordata</taxon>
        <taxon>Craniata</taxon>
        <taxon>Vertebrata</taxon>
        <taxon>Euteleostomi</taxon>
        <taxon>Mammalia</taxon>
        <taxon>Eutheria</taxon>
        <taxon>Afrotheria</taxon>
        <taxon>Tubulidentata</taxon>
        <taxon>Orycteropodidae</taxon>
        <taxon>Orycteropus</taxon>
    </lineage>
</organism>
<dbReference type="InterPro" id="IPR013783">
    <property type="entry name" value="Ig-like_fold"/>
</dbReference>
<evidence type="ECO:0000256" key="1">
    <source>
        <dbReference type="ARBA" id="ARBA00004167"/>
    </source>
</evidence>
<gene>
    <name evidence="13" type="primary">CRTAM</name>
</gene>
<feature type="region of interest" description="Disordered" evidence="9">
    <location>
        <begin position="254"/>
        <end position="306"/>
    </location>
</feature>
<evidence type="ECO:0000256" key="5">
    <source>
        <dbReference type="ARBA" id="ARBA00022989"/>
    </source>
</evidence>
<name>A0A8B7AJY7_ORYAF</name>
<feature type="compositionally biased region" description="Low complexity" evidence="9">
    <location>
        <begin position="263"/>
        <end position="272"/>
    </location>
</feature>
<protein>
    <submittedName>
        <fullName evidence="13">Cytotoxic and regulatory T-cell molecule</fullName>
    </submittedName>
</protein>
<evidence type="ECO:0000256" key="10">
    <source>
        <dbReference type="SAM" id="Phobius"/>
    </source>
</evidence>
<dbReference type="Pfam" id="PF08205">
    <property type="entry name" value="C2-set_2"/>
    <property type="match status" value="1"/>
</dbReference>
<keyword evidence="7" id="KW-1015">Disulfide bond</keyword>
<keyword evidence="4" id="KW-0677">Repeat</keyword>
<dbReference type="InterPro" id="IPR007110">
    <property type="entry name" value="Ig-like_dom"/>
</dbReference>
<evidence type="ECO:0000313" key="13">
    <source>
        <dbReference type="RefSeq" id="XP_007948164.1"/>
    </source>
</evidence>